<dbReference type="SUPFAM" id="SSF81321">
    <property type="entry name" value="Family A G protein-coupled receptor-like"/>
    <property type="match status" value="1"/>
</dbReference>
<keyword evidence="10" id="KW-1185">Reference proteome</keyword>
<dbReference type="InterPro" id="IPR013320">
    <property type="entry name" value="ConA-like_dom_sf"/>
</dbReference>
<evidence type="ECO:0000256" key="5">
    <source>
        <dbReference type="SAM" id="MobiDB-lite"/>
    </source>
</evidence>
<evidence type="ECO:0000256" key="1">
    <source>
        <dbReference type="ARBA" id="ARBA00004141"/>
    </source>
</evidence>
<keyword evidence="7" id="KW-0732">Signal</keyword>
<dbReference type="Pfam" id="PF13385">
    <property type="entry name" value="Laminin_G_3"/>
    <property type="match status" value="1"/>
</dbReference>
<dbReference type="Gene3D" id="2.60.120.200">
    <property type="match status" value="1"/>
</dbReference>
<dbReference type="FunFam" id="2.60.120.200:FF:000314">
    <property type="entry name" value="Adhesion G-protein coupled receptor D1"/>
    <property type="match status" value="1"/>
</dbReference>
<evidence type="ECO:0000256" key="7">
    <source>
        <dbReference type="SAM" id="SignalP"/>
    </source>
</evidence>
<evidence type="ECO:0000313" key="9">
    <source>
        <dbReference type="EMBL" id="KAA8592787.1"/>
    </source>
</evidence>
<feature type="transmembrane region" description="Helical" evidence="6">
    <location>
        <begin position="827"/>
        <end position="847"/>
    </location>
</feature>
<accession>A0A5J5DHF7</accession>
<keyword evidence="2 6" id="KW-0812">Transmembrane</keyword>
<gene>
    <name evidence="9" type="ORF">FQN60_018242</name>
</gene>
<evidence type="ECO:0000256" key="4">
    <source>
        <dbReference type="ARBA" id="ARBA00023136"/>
    </source>
</evidence>
<dbReference type="Pfam" id="PF00002">
    <property type="entry name" value="7tm_2"/>
    <property type="match status" value="2"/>
</dbReference>
<evidence type="ECO:0000256" key="6">
    <source>
        <dbReference type="SAM" id="Phobius"/>
    </source>
</evidence>
<organism evidence="9 10">
    <name type="scientific">Etheostoma spectabile</name>
    <name type="common">orangethroat darter</name>
    <dbReference type="NCBI Taxonomy" id="54343"/>
    <lineage>
        <taxon>Eukaryota</taxon>
        <taxon>Metazoa</taxon>
        <taxon>Chordata</taxon>
        <taxon>Craniata</taxon>
        <taxon>Vertebrata</taxon>
        <taxon>Euteleostomi</taxon>
        <taxon>Actinopterygii</taxon>
        <taxon>Neopterygii</taxon>
        <taxon>Teleostei</taxon>
        <taxon>Neoteleostei</taxon>
        <taxon>Acanthomorphata</taxon>
        <taxon>Eupercaria</taxon>
        <taxon>Perciformes</taxon>
        <taxon>Percoidei</taxon>
        <taxon>Percidae</taxon>
        <taxon>Etheostomatinae</taxon>
        <taxon>Etheostoma</taxon>
    </lineage>
</organism>
<feature type="region of interest" description="Disordered" evidence="5">
    <location>
        <begin position="307"/>
        <end position="341"/>
    </location>
</feature>
<dbReference type="PROSITE" id="PS00650">
    <property type="entry name" value="G_PROTEIN_RECEP_F2_2"/>
    <property type="match status" value="1"/>
</dbReference>
<dbReference type="SUPFAM" id="SSF49899">
    <property type="entry name" value="Concanavalin A-like lectins/glucanases"/>
    <property type="match status" value="1"/>
</dbReference>
<evidence type="ECO:0000313" key="10">
    <source>
        <dbReference type="Proteomes" id="UP000327493"/>
    </source>
</evidence>
<sequence length="1007" mass="111589">MVHFSKAMEFPLRIHLFTALVSFIKVYAQVVQPVKHPGLQVLATASHYWPLDAVDGIHELWDQIGNRPGYVNGSSITLRIHNHTVLPSSHNSSYVYTNDSAYTNISATVDIVEGMVNKGIFLNGDNGGTFLHFGSYQNSCISDPTWCGPMGITFSFFWKNHEAESRFAVASGGKVISNGFSVYTNNHGGYVEFYTRGNNHRWKANIRVPGPYWTHILFTWTKKDGLKVYINGTLTAGDTAGSVSENYGDPYPDLVIGTGNDRAYGHYVTGAFDEFVIWERALSPHEILLYYSAAIGQAMVSTTTPRLSKEITSTEPTVRATEVSPPVVSSKHDDVQSSQDPESLPMLGFLKALPNRTIPHNTANNLTQAFLKSVEEVLSSPGLPEQQSIPVVSGLIETVDRVMEHMVTNLEPSPNSLISLGGTSFVADYSLMKFPQNYNLPHYRFPTQGKSYISVPGEAFTMQSQTTIVGLFYHNMHNYYKEISPVKTRINEAADFKNHKIQVASCLISLKVEPSPALSVNLSGAPLIKIVLTHILILPLPFSTPFLSPLKPRDHHLSHYVLNRAELELRGKGEKGFAEKYAVGILLKPARPQQGSGFKLPSPPVMGGLKDTNEDREACIYSPYKAQSDFQGDVCWPSVINKDLELQLKPWLVAEASGHQGNGVRTKLGQISQCILTLTHTFSEQTKEQQEQVLNQSNKVFLYCAFLDYRWLTNGHRVALSTIGYVGCSISIFCLAITLVTFAVLSSVSTIRNQRYHIHANLSFAILVAEILLLISARFDPGTLPCKVMAVLLHFFFLSAFAWMLVEGLHLYSMVVKVFGSEGSKHFYYYGIGWGSCWLSLTNGAIWAFVAPALFVIVVNIGILISVTRIISRISGESYKVHGDANAVRLTVKAVAVLLPILGISWIFGVLAVNTHSLPFLYIFAVFNSLQGFFVFLFHCLLNSEVRAAFKHKTKVWSLTSSSIRNINVKPFNSDIMNGNKEGVTPTKMNTWEKSTNSANRIDLSAV</sequence>
<dbReference type="AlphaFoldDB" id="A0A5J5DHF7"/>
<dbReference type="GO" id="GO:0004930">
    <property type="term" value="F:G protein-coupled receptor activity"/>
    <property type="evidence" value="ECO:0007669"/>
    <property type="project" value="InterPro"/>
</dbReference>
<dbReference type="GO" id="GO:0007189">
    <property type="term" value="P:adenylate cyclase-activating G protein-coupled receptor signaling pathway"/>
    <property type="evidence" value="ECO:0007669"/>
    <property type="project" value="TreeGrafter"/>
</dbReference>
<proteinExistence type="predicted"/>
<dbReference type="PROSITE" id="PS50261">
    <property type="entry name" value="G_PROTEIN_RECEP_F2_4"/>
    <property type="match status" value="1"/>
</dbReference>
<feature type="transmembrane region" description="Helical" evidence="6">
    <location>
        <begin position="723"/>
        <end position="746"/>
    </location>
</feature>
<protein>
    <recommendedName>
        <fullName evidence="8">G-protein coupled receptors family 2 profile 2 domain-containing protein</fullName>
    </recommendedName>
</protein>
<feature type="signal peptide" evidence="7">
    <location>
        <begin position="1"/>
        <end position="28"/>
    </location>
</feature>
<dbReference type="PANTHER" id="PTHR12011">
    <property type="entry name" value="ADHESION G-PROTEIN COUPLED RECEPTOR"/>
    <property type="match status" value="1"/>
</dbReference>
<dbReference type="PANTHER" id="PTHR12011:SF216">
    <property type="entry name" value="ADHESION G-PROTEIN COUPLED RECEPTOR D1"/>
    <property type="match status" value="1"/>
</dbReference>
<keyword evidence="4 6" id="KW-0472">Membrane</keyword>
<dbReference type="GO" id="GO:0007166">
    <property type="term" value="P:cell surface receptor signaling pathway"/>
    <property type="evidence" value="ECO:0007669"/>
    <property type="project" value="InterPro"/>
</dbReference>
<keyword evidence="3 6" id="KW-1133">Transmembrane helix</keyword>
<comment type="subcellular location">
    <subcellularLocation>
        <location evidence="1">Membrane</location>
        <topology evidence="1">Multi-pass membrane protein</topology>
    </subcellularLocation>
</comment>
<dbReference type="InterPro" id="IPR017981">
    <property type="entry name" value="GPCR_2-like_7TM"/>
</dbReference>
<feature type="transmembrane region" description="Helical" evidence="6">
    <location>
        <begin position="788"/>
        <end position="806"/>
    </location>
</feature>
<dbReference type="EMBL" id="VOFY01000005">
    <property type="protein sequence ID" value="KAA8592787.1"/>
    <property type="molecule type" value="Genomic_DNA"/>
</dbReference>
<evidence type="ECO:0000259" key="8">
    <source>
        <dbReference type="PROSITE" id="PS50261"/>
    </source>
</evidence>
<feature type="transmembrane region" description="Helical" evidence="6">
    <location>
        <begin position="892"/>
        <end position="913"/>
    </location>
</feature>
<feature type="chain" id="PRO_5023865743" description="G-protein coupled receptors family 2 profile 2 domain-containing protein" evidence="7">
    <location>
        <begin position="29"/>
        <end position="1007"/>
    </location>
</feature>
<evidence type="ECO:0000256" key="3">
    <source>
        <dbReference type="ARBA" id="ARBA00022989"/>
    </source>
</evidence>
<feature type="domain" description="G-protein coupled receptors family 2 profile 2" evidence="8">
    <location>
        <begin position="720"/>
        <end position="943"/>
    </location>
</feature>
<dbReference type="FunFam" id="1.20.1070.10:FF:000073">
    <property type="entry name" value="Adhesion G-protein coupled receptor D1"/>
    <property type="match status" value="1"/>
</dbReference>
<dbReference type="InterPro" id="IPR000832">
    <property type="entry name" value="GPCR_2_secretin-like"/>
</dbReference>
<comment type="caution">
    <text evidence="9">The sequence shown here is derived from an EMBL/GenBank/DDBJ whole genome shotgun (WGS) entry which is preliminary data.</text>
</comment>
<feature type="transmembrane region" description="Helical" evidence="6">
    <location>
        <begin position="919"/>
        <end position="942"/>
    </location>
</feature>
<dbReference type="Proteomes" id="UP000327493">
    <property type="component" value="Chromosome 5"/>
</dbReference>
<dbReference type="Gene3D" id="1.20.1070.10">
    <property type="entry name" value="Rhodopsin 7-helix transmembrane proteins"/>
    <property type="match status" value="1"/>
</dbReference>
<feature type="transmembrane region" description="Helical" evidence="6">
    <location>
        <begin position="758"/>
        <end position="776"/>
    </location>
</feature>
<feature type="transmembrane region" description="Helical" evidence="6">
    <location>
        <begin position="853"/>
        <end position="871"/>
    </location>
</feature>
<name>A0A5J5DHF7_9PERO</name>
<dbReference type="PRINTS" id="PR00249">
    <property type="entry name" value="GPCRSECRETIN"/>
</dbReference>
<evidence type="ECO:0000256" key="2">
    <source>
        <dbReference type="ARBA" id="ARBA00022692"/>
    </source>
</evidence>
<dbReference type="InterPro" id="IPR017983">
    <property type="entry name" value="GPCR_2_secretin-like_CS"/>
</dbReference>
<reference evidence="9 10" key="1">
    <citation type="submission" date="2019-08" db="EMBL/GenBank/DDBJ databases">
        <title>A chromosome-level genome assembly, high-density linkage maps, and genome scans reveal the genomic architecture of hybrid incompatibilities underlying speciation via character displacement in darters (Percidae: Etheostominae).</title>
        <authorList>
            <person name="Moran R.L."/>
            <person name="Catchen J.M."/>
            <person name="Fuller R.C."/>
        </authorList>
    </citation>
    <scope>NUCLEOTIDE SEQUENCE [LARGE SCALE GENOMIC DNA]</scope>
    <source>
        <strain evidence="9">EspeVRDwgs_2016</strain>
        <tissue evidence="9">Muscle</tissue>
    </source>
</reference>
<dbReference type="GO" id="GO:0005886">
    <property type="term" value="C:plasma membrane"/>
    <property type="evidence" value="ECO:0007669"/>
    <property type="project" value="TreeGrafter"/>
</dbReference>
<feature type="compositionally biased region" description="Polar residues" evidence="5">
    <location>
        <begin position="307"/>
        <end position="316"/>
    </location>
</feature>